<evidence type="ECO:0000313" key="10">
    <source>
        <dbReference type="Proteomes" id="UP000198847"/>
    </source>
</evidence>
<gene>
    <name evidence="8" type="primary">atpH</name>
    <name evidence="9" type="ORF">SAMN04490178_10275</name>
</gene>
<dbReference type="GO" id="GO:0005886">
    <property type="term" value="C:plasma membrane"/>
    <property type="evidence" value="ECO:0007669"/>
    <property type="project" value="UniProtKB-SubCell"/>
</dbReference>
<evidence type="ECO:0000256" key="3">
    <source>
        <dbReference type="ARBA" id="ARBA00022781"/>
    </source>
</evidence>
<comment type="function">
    <text evidence="8">F(1)F(0) ATP synthase produces ATP from ADP in the presence of a proton or sodium gradient. F-type ATPases consist of two structural domains, F(1) containing the extramembraneous catalytic core and F(0) containing the membrane proton channel, linked together by a central stalk and a peripheral stalk. During catalysis, ATP synthesis in the catalytic domain of F(1) is coupled via a rotary mechanism of the central stalk subunits to proton translocation.</text>
</comment>
<evidence type="ECO:0000256" key="1">
    <source>
        <dbReference type="ARBA" id="ARBA00004370"/>
    </source>
</evidence>
<keyword evidence="4 8" id="KW-0406">Ion transport</keyword>
<keyword evidence="6 8" id="KW-0139">CF(1)</keyword>
<dbReference type="EMBL" id="FODY01000002">
    <property type="protein sequence ID" value="SEO45093.1"/>
    <property type="molecule type" value="Genomic_DNA"/>
</dbReference>
<sequence length="189" mass="20803">MLANQLALKYAQAIFELASEKDKVAEAREQLIMVETTIAGHEEFAKLIYHPRIPAAAKSETLSKVFSQELTDFVYKFLLLLVNKRRESLLPAIVREFQNFVNQANQVIEAEVTTALPLSDDEQQALAAKLKMATGKNVLVKMQLNSAILGGVIVKIGDKLIDGSVLRQLQVLKTSLLNSGAKIGVTNQV</sequence>
<evidence type="ECO:0000256" key="7">
    <source>
        <dbReference type="ARBA" id="ARBA00023310"/>
    </source>
</evidence>
<dbReference type="SUPFAM" id="SSF47928">
    <property type="entry name" value="N-terminal domain of the delta subunit of the F1F0-ATP synthase"/>
    <property type="match status" value="1"/>
</dbReference>
<proteinExistence type="inferred from homology"/>
<dbReference type="AlphaFoldDB" id="A0A1H8PU79"/>
<accession>A0A1H8PU79</accession>
<protein>
    <recommendedName>
        <fullName evidence="8">ATP synthase subunit delta</fullName>
    </recommendedName>
    <alternativeName>
        <fullName evidence="8">ATP synthase F(1) sector subunit delta</fullName>
    </alternativeName>
    <alternativeName>
        <fullName evidence="8">F-type ATPase subunit delta</fullName>
        <shortName evidence="8">F-ATPase subunit delta</shortName>
    </alternativeName>
</protein>
<keyword evidence="5 8" id="KW-0472">Membrane</keyword>
<dbReference type="RefSeq" id="WP_091743794.1">
    <property type="nucleotide sequence ID" value="NZ_FODY01000002.1"/>
</dbReference>
<keyword evidence="3 8" id="KW-0375">Hydrogen ion transport</keyword>
<keyword evidence="2 8" id="KW-0813">Transport</keyword>
<dbReference type="PANTHER" id="PTHR11910">
    <property type="entry name" value="ATP SYNTHASE DELTA CHAIN"/>
    <property type="match status" value="1"/>
</dbReference>
<dbReference type="NCBIfam" id="NF004403">
    <property type="entry name" value="PRK05758.2-4"/>
    <property type="match status" value="1"/>
</dbReference>
<dbReference type="NCBIfam" id="NF004402">
    <property type="entry name" value="PRK05758.2-2"/>
    <property type="match status" value="1"/>
</dbReference>
<dbReference type="Gene3D" id="1.10.520.20">
    <property type="entry name" value="N-terminal domain of the delta subunit of the F1F0-ATP synthase"/>
    <property type="match status" value="1"/>
</dbReference>
<evidence type="ECO:0000256" key="4">
    <source>
        <dbReference type="ARBA" id="ARBA00023065"/>
    </source>
</evidence>
<dbReference type="HAMAP" id="MF_01416">
    <property type="entry name" value="ATP_synth_delta_bact"/>
    <property type="match status" value="1"/>
</dbReference>
<keyword evidence="8" id="KW-1003">Cell membrane</keyword>
<dbReference type="STRING" id="112903.SAMN04490178_10275"/>
<dbReference type="InterPro" id="IPR026015">
    <property type="entry name" value="ATP_synth_OSCP/delta_N_sf"/>
</dbReference>
<keyword evidence="10" id="KW-1185">Reference proteome</keyword>
<evidence type="ECO:0000313" key="9">
    <source>
        <dbReference type="EMBL" id="SEO45093.1"/>
    </source>
</evidence>
<reference evidence="9 10" key="1">
    <citation type="submission" date="2016-10" db="EMBL/GenBank/DDBJ databases">
        <authorList>
            <person name="de Groot N.N."/>
        </authorList>
    </citation>
    <scope>NUCLEOTIDE SEQUENCE [LARGE SCALE GENOMIC DNA]</scope>
    <source>
        <strain evidence="9 10">DSM 13305</strain>
    </source>
</reference>
<dbReference type="InterPro" id="IPR020781">
    <property type="entry name" value="ATPase_OSCP/d_CS"/>
</dbReference>
<comment type="subcellular location">
    <subcellularLocation>
        <location evidence="8">Cell membrane</location>
        <topology evidence="8">Peripheral membrane protein</topology>
    </subcellularLocation>
    <subcellularLocation>
        <location evidence="1">Membrane</location>
    </subcellularLocation>
</comment>
<dbReference type="InterPro" id="IPR000711">
    <property type="entry name" value="ATPase_OSCP/dsu"/>
</dbReference>
<name>A0A1H8PU79_9FIRM</name>
<comment type="function">
    <text evidence="8">This protein is part of the stalk that links CF(0) to CF(1). It either transmits conformational changes from CF(0) to CF(1) or is implicated in proton conduction.</text>
</comment>
<dbReference type="Proteomes" id="UP000198847">
    <property type="component" value="Unassembled WGS sequence"/>
</dbReference>
<evidence type="ECO:0000256" key="5">
    <source>
        <dbReference type="ARBA" id="ARBA00023136"/>
    </source>
</evidence>
<organism evidence="9 10">
    <name type="scientific">Propionispora vibrioides</name>
    <dbReference type="NCBI Taxonomy" id="112903"/>
    <lineage>
        <taxon>Bacteria</taxon>
        <taxon>Bacillati</taxon>
        <taxon>Bacillota</taxon>
        <taxon>Negativicutes</taxon>
        <taxon>Selenomonadales</taxon>
        <taxon>Sporomusaceae</taxon>
        <taxon>Propionispora</taxon>
    </lineage>
</organism>
<dbReference type="GO" id="GO:0045259">
    <property type="term" value="C:proton-transporting ATP synthase complex"/>
    <property type="evidence" value="ECO:0007669"/>
    <property type="project" value="UniProtKB-KW"/>
</dbReference>
<dbReference type="PRINTS" id="PR00125">
    <property type="entry name" value="ATPASEDELTA"/>
</dbReference>
<keyword evidence="7 8" id="KW-0066">ATP synthesis</keyword>
<dbReference type="PROSITE" id="PS00389">
    <property type="entry name" value="ATPASE_DELTA"/>
    <property type="match status" value="1"/>
</dbReference>
<comment type="similarity">
    <text evidence="8">Belongs to the ATPase delta chain family.</text>
</comment>
<evidence type="ECO:0000256" key="2">
    <source>
        <dbReference type="ARBA" id="ARBA00022448"/>
    </source>
</evidence>
<dbReference type="Pfam" id="PF00213">
    <property type="entry name" value="OSCP"/>
    <property type="match status" value="1"/>
</dbReference>
<dbReference type="NCBIfam" id="TIGR01145">
    <property type="entry name" value="ATP_synt_delta"/>
    <property type="match status" value="1"/>
</dbReference>
<dbReference type="GO" id="GO:0046933">
    <property type="term" value="F:proton-transporting ATP synthase activity, rotational mechanism"/>
    <property type="evidence" value="ECO:0007669"/>
    <property type="project" value="UniProtKB-UniRule"/>
</dbReference>
<evidence type="ECO:0000256" key="6">
    <source>
        <dbReference type="ARBA" id="ARBA00023196"/>
    </source>
</evidence>
<evidence type="ECO:0000256" key="8">
    <source>
        <dbReference type="HAMAP-Rule" id="MF_01416"/>
    </source>
</evidence>
<dbReference type="OrthoDB" id="9802471at2"/>